<evidence type="ECO:0000313" key="1">
    <source>
        <dbReference type="EMBL" id="NNH21899.1"/>
    </source>
</evidence>
<dbReference type="SUPFAM" id="SSF51161">
    <property type="entry name" value="Trimeric LpxA-like enzymes"/>
    <property type="match status" value="1"/>
</dbReference>
<dbReference type="PANTHER" id="PTHR42811">
    <property type="entry name" value="SERINE ACETYLTRANSFERASE"/>
    <property type="match status" value="1"/>
</dbReference>
<dbReference type="AlphaFoldDB" id="A0A849BFQ3"/>
<evidence type="ECO:0000313" key="2">
    <source>
        <dbReference type="Proteomes" id="UP000555552"/>
    </source>
</evidence>
<comment type="caution">
    <text evidence="1">The sequence shown here is derived from an EMBL/GenBank/DDBJ whole genome shotgun (WGS) entry which is preliminary data.</text>
</comment>
<gene>
    <name evidence="1" type="ORF">HLB09_02115</name>
</gene>
<dbReference type="InterPro" id="IPR011004">
    <property type="entry name" value="Trimer_LpxA-like_sf"/>
</dbReference>
<dbReference type="Pfam" id="PF00132">
    <property type="entry name" value="Hexapep"/>
    <property type="match status" value="1"/>
</dbReference>
<evidence type="ECO:0008006" key="3">
    <source>
        <dbReference type="Google" id="ProtNLM"/>
    </source>
</evidence>
<proteinExistence type="predicted"/>
<dbReference type="Proteomes" id="UP000555552">
    <property type="component" value="Unassembled WGS sequence"/>
</dbReference>
<dbReference type="InterPro" id="IPR001451">
    <property type="entry name" value="Hexapep"/>
</dbReference>
<reference evidence="1 2" key="1">
    <citation type="submission" date="2020-05" db="EMBL/GenBank/DDBJ databases">
        <title>MicrobeNet Type strains.</title>
        <authorList>
            <person name="Nicholson A.C."/>
        </authorList>
    </citation>
    <scope>NUCLEOTIDE SEQUENCE [LARGE SCALE GENOMIC DNA]</scope>
    <source>
        <strain evidence="1 2">JCM 14547</strain>
    </source>
</reference>
<dbReference type="RefSeq" id="WP_339576590.1">
    <property type="nucleotide sequence ID" value="NZ_BAAANP010000021.1"/>
</dbReference>
<dbReference type="EMBL" id="JABEMA010000011">
    <property type="protein sequence ID" value="NNH21899.1"/>
    <property type="molecule type" value="Genomic_DNA"/>
</dbReference>
<protein>
    <recommendedName>
        <fullName evidence="3">Serine O-acetyltransferase</fullName>
    </recommendedName>
</protein>
<dbReference type="Gene3D" id="2.160.10.10">
    <property type="entry name" value="Hexapeptide repeat proteins"/>
    <property type="match status" value="1"/>
</dbReference>
<accession>A0A849BFQ3</accession>
<keyword evidence="2" id="KW-1185">Reference proteome</keyword>
<name>A0A849BFQ3_9ACTN</name>
<organism evidence="1 2">
    <name type="scientific">Pseudokineococcus marinus</name>
    <dbReference type="NCBI Taxonomy" id="351215"/>
    <lineage>
        <taxon>Bacteria</taxon>
        <taxon>Bacillati</taxon>
        <taxon>Actinomycetota</taxon>
        <taxon>Actinomycetes</taxon>
        <taxon>Kineosporiales</taxon>
        <taxon>Kineosporiaceae</taxon>
        <taxon>Pseudokineococcus</taxon>
    </lineage>
</organism>
<sequence length="82" mass="8152">MVHPSVRIGAGVTLYHRVTLGVRGGHQGPTLEDDVYVGTGAAVLGPVQLGAGCSVGANAVVVRDVEPGATAVGVPSHGRDRG</sequence>